<dbReference type="InterPro" id="IPR038610">
    <property type="entry name" value="FliK-like_C_sf"/>
</dbReference>
<reference evidence="3" key="1">
    <citation type="submission" date="2022-06" db="EMBL/GenBank/DDBJ databases">
        <title>Alkalicoccobacillus porphyridii sp. nov., isolated from a marine red alga, Porphyridium purpureum and reclassification of Shouchella plakortidis and Shouchella gibsonii as Alkalicoccobacillus plakortidis comb. nov. and Alkalicoccobacillus gibsonii comb. nov.</title>
        <authorList>
            <person name="Kim K.H."/>
            <person name="Lee J.K."/>
            <person name="Han D.M."/>
            <person name="Baek J.H."/>
            <person name="Jeon C.O."/>
        </authorList>
    </citation>
    <scope>NUCLEOTIDE SEQUENCE</scope>
    <source>
        <strain evidence="3">DSM 19153</strain>
    </source>
</reference>
<feature type="compositionally biased region" description="Basic and acidic residues" evidence="1">
    <location>
        <begin position="118"/>
        <end position="128"/>
    </location>
</feature>
<feature type="region of interest" description="Disordered" evidence="1">
    <location>
        <begin position="271"/>
        <end position="366"/>
    </location>
</feature>
<feature type="compositionally biased region" description="Polar residues" evidence="1">
    <location>
        <begin position="107"/>
        <end position="117"/>
    </location>
</feature>
<evidence type="ECO:0000313" key="4">
    <source>
        <dbReference type="Proteomes" id="UP001203665"/>
    </source>
</evidence>
<gene>
    <name evidence="3" type="ORF">NDM98_03915</name>
</gene>
<dbReference type="CDD" id="cd17470">
    <property type="entry name" value="T3SS_Flik_C"/>
    <property type="match status" value="1"/>
</dbReference>
<keyword evidence="4" id="KW-1185">Reference proteome</keyword>
<keyword evidence="3" id="KW-0282">Flagellum</keyword>
<feature type="compositionally biased region" description="Polar residues" evidence="1">
    <location>
        <begin position="276"/>
        <end position="289"/>
    </location>
</feature>
<proteinExistence type="predicted"/>
<dbReference type="RefSeq" id="WP_251604772.1">
    <property type="nucleotide sequence ID" value="NZ_JAMQJY010000001.1"/>
</dbReference>
<keyword evidence="3" id="KW-0969">Cilium</keyword>
<feature type="region of interest" description="Disordered" evidence="1">
    <location>
        <begin position="35"/>
        <end position="63"/>
    </location>
</feature>
<name>A0ABT0XFR0_9BACI</name>
<dbReference type="Proteomes" id="UP001203665">
    <property type="component" value="Unassembled WGS sequence"/>
</dbReference>
<feature type="compositionally biased region" description="Polar residues" evidence="1">
    <location>
        <begin position="43"/>
        <end position="58"/>
    </location>
</feature>
<feature type="region of interest" description="Disordered" evidence="1">
    <location>
        <begin position="460"/>
        <end position="486"/>
    </location>
</feature>
<dbReference type="InterPro" id="IPR021136">
    <property type="entry name" value="Flagellar_hook_control-like_C"/>
</dbReference>
<dbReference type="Pfam" id="PF02120">
    <property type="entry name" value="Flg_hook"/>
    <property type="match status" value="1"/>
</dbReference>
<evidence type="ECO:0000256" key="1">
    <source>
        <dbReference type="SAM" id="MobiDB-lite"/>
    </source>
</evidence>
<feature type="compositionally biased region" description="Basic and acidic residues" evidence="1">
    <location>
        <begin position="465"/>
        <end position="484"/>
    </location>
</feature>
<keyword evidence="3" id="KW-0966">Cell projection</keyword>
<accession>A0ABT0XFR0</accession>
<dbReference type="EMBL" id="JAMQJY010000001">
    <property type="protein sequence ID" value="MCM2674736.1"/>
    <property type="molecule type" value="Genomic_DNA"/>
</dbReference>
<evidence type="ECO:0000259" key="2">
    <source>
        <dbReference type="Pfam" id="PF02120"/>
    </source>
</evidence>
<protein>
    <submittedName>
        <fullName evidence="3">Flagellar hook-length control protein FliK</fullName>
    </submittedName>
</protein>
<feature type="compositionally biased region" description="Polar residues" evidence="1">
    <location>
        <begin position="306"/>
        <end position="332"/>
    </location>
</feature>
<organism evidence="3 4">
    <name type="scientific">Alkalicoccobacillus plakortidis</name>
    <dbReference type="NCBI Taxonomy" id="444060"/>
    <lineage>
        <taxon>Bacteria</taxon>
        <taxon>Bacillati</taxon>
        <taxon>Bacillota</taxon>
        <taxon>Bacilli</taxon>
        <taxon>Bacillales</taxon>
        <taxon>Bacillaceae</taxon>
        <taxon>Alkalicoccobacillus</taxon>
    </lineage>
</organism>
<comment type="caution">
    <text evidence="3">The sequence shown here is derived from an EMBL/GenBank/DDBJ whole genome shotgun (WGS) entry which is preliminary data.</text>
</comment>
<evidence type="ECO:0000313" key="3">
    <source>
        <dbReference type="EMBL" id="MCM2674736.1"/>
    </source>
</evidence>
<feature type="compositionally biased region" description="Polar residues" evidence="1">
    <location>
        <begin position="344"/>
        <end position="358"/>
    </location>
</feature>
<feature type="domain" description="Flagellar hook-length control protein-like C-terminal" evidence="2">
    <location>
        <begin position="383"/>
        <end position="460"/>
    </location>
</feature>
<dbReference type="Gene3D" id="3.30.750.140">
    <property type="match status" value="1"/>
</dbReference>
<sequence>MGLERKFLEGLQTDVSRESDSMERVPAFAEFLQRMQSPERQESNAAVTLQRRASTSESVADENPELELQDIEDVMKPLLMYDADSIAEFLDVEALTTLLLPLVTQPSISEQQTQQTLDEGRQSPEMETGRTPSPDQIRSVVKQVIPLHLLPTFTSQQSNLAQNQEQEDLEMTLPTKSLEGIESFKKAEQLSKVLMSQNTQFLETEEFTFVSKQVESFLTGEGKATLGLLLKDLKQTFKAMENVFSNPTAELETSDKLEKLLQQFKPVEQKLKSMDQDPQSQMTRQSSLLSEEVTSHKDSQIDVAPSRTSLKSKVPEVNNSTAGVITPNSANETEPLISVERSVPSMQMTSTKESQQPVESESLQRSEEQRFVKQLQRIFQQGTMTQLKDGQVQFTLKLFPEHLGKLQIQLIQTGQKLTAQIVAESSATKDLVERSLPQLRQALATNNIPLEHIDVEESMLQDQQQRGDEGSDQHQSKQDEKEDTANTVSFSFKTLLEGLFST</sequence>
<feature type="region of interest" description="Disordered" evidence="1">
    <location>
        <begin position="107"/>
        <end position="135"/>
    </location>
</feature>